<gene>
    <name evidence="2" type="ORF">K0M31_007410</name>
</gene>
<dbReference type="AlphaFoldDB" id="A0AA40GBM9"/>
<dbReference type="Proteomes" id="UP001177670">
    <property type="component" value="Unassembled WGS sequence"/>
</dbReference>
<organism evidence="2 3">
    <name type="scientific">Melipona bicolor</name>
    <dbReference type="NCBI Taxonomy" id="60889"/>
    <lineage>
        <taxon>Eukaryota</taxon>
        <taxon>Metazoa</taxon>
        <taxon>Ecdysozoa</taxon>
        <taxon>Arthropoda</taxon>
        <taxon>Hexapoda</taxon>
        <taxon>Insecta</taxon>
        <taxon>Pterygota</taxon>
        <taxon>Neoptera</taxon>
        <taxon>Endopterygota</taxon>
        <taxon>Hymenoptera</taxon>
        <taxon>Apocrita</taxon>
        <taxon>Aculeata</taxon>
        <taxon>Apoidea</taxon>
        <taxon>Anthophila</taxon>
        <taxon>Apidae</taxon>
        <taxon>Melipona</taxon>
    </lineage>
</organism>
<protein>
    <submittedName>
        <fullName evidence="2">Uncharacterized protein</fullName>
    </submittedName>
</protein>
<evidence type="ECO:0000313" key="2">
    <source>
        <dbReference type="EMBL" id="KAK1134628.1"/>
    </source>
</evidence>
<accession>A0AA40GBM9</accession>
<feature type="region of interest" description="Disordered" evidence="1">
    <location>
        <begin position="66"/>
        <end position="93"/>
    </location>
</feature>
<evidence type="ECO:0000313" key="3">
    <source>
        <dbReference type="Proteomes" id="UP001177670"/>
    </source>
</evidence>
<sequence length="156" mass="17269">MLDEKKCDEAFGASSERRRRERGRETGEEATCANIRAEKEKKRDRETRRDRTCAVTVELRSQVLVHGRNGRIDLPSSPSLPPPSSSRAGSSNGTVVGEIIESEGEGNGLQCRACAAMSPEHGDLFYQVTEIYTSPEKSPKHPPCNDESDKGNKHRD</sequence>
<feature type="compositionally biased region" description="Basic and acidic residues" evidence="1">
    <location>
        <begin position="1"/>
        <end position="27"/>
    </location>
</feature>
<reference evidence="2" key="1">
    <citation type="submission" date="2021-10" db="EMBL/GenBank/DDBJ databases">
        <title>Melipona bicolor Genome sequencing and assembly.</title>
        <authorList>
            <person name="Araujo N.S."/>
            <person name="Arias M.C."/>
        </authorList>
    </citation>
    <scope>NUCLEOTIDE SEQUENCE</scope>
    <source>
        <strain evidence="2">USP_2M_L1-L4_2017</strain>
        <tissue evidence="2">Whole body</tissue>
    </source>
</reference>
<feature type="compositionally biased region" description="Basic and acidic residues" evidence="1">
    <location>
        <begin position="137"/>
        <end position="156"/>
    </location>
</feature>
<name>A0AA40GBM9_9HYME</name>
<comment type="caution">
    <text evidence="2">The sequence shown here is derived from an EMBL/GenBank/DDBJ whole genome shotgun (WGS) entry which is preliminary data.</text>
</comment>
<proteinExistence type="predicted"/>
<keyword evidence="3" id="KW-1185">Reference proteome</keyword>
<feature type="region of interest" description="Disordered" evidence="1">
    <location>
        <begin position="131"/>
        <end position="156"/>
    </location>
</feature>
<evidence type="ECO:0000256" key="1">
    <source>
        <dbReference type="SAM" id="MobiDB-lite"/>
    </source>
</evidence>
<feature type="region of interest" description="Disordered" evidence="1">
    <location>
        <begin position="1"/>
        <end position="29"/>
    </location>
</feature>
<dbReference type="EMBL" id="JAHYIQ010000002">
    <property type="protein sequence ID" value="KAK1134628.1"/>
    <property type="molecule type" value="Genomic_DNA"/>
</dbReference>